<feature type="compositionally biased region" description="Low complexity" evidence="12">
    <location>
        <begin position="890"/>
        <end position="901"/>
    </location>
</feature>
<evidence type="ECO:0000313" key="14">
    <source>
        <dbReference type="EMBL" id="KAK6493229.1"/>
    </source>
</evidence>
<comment type="catalytic activity">
    <reaction evidence="9 11">
        <text>a 5-formyl-2'-deoxycytidine in DNA + 2-oxoglutarate + O2 = a 5-carboxyl-2'-deoxycytidine in DNA + succinate + CO2 + H(+)</text>
        <dbReference type="Rhea" id="RHEA:53832"/>
        <dbReference type="Rhea" id="RHEA-COMP:13656"/>
        <dbReference type="Rhea" id="RHEA-COMP:13657"/>
        <dbReference type="ChEBI" id="CHEBI:15378"/>
        <dbReference type="ChEBI" id="CHEBI:15379"/>
        <dbReference type="ChEBI" id="CHEBI:16526"/>
        <dbReference type="ChEBI" id="CHEBI:16810"/>
        <dbReference type="ChEBI" id="CHEBI:30031"/>
        <dbReference type="ChEBI" id="CHEBI:137731"/>
        <dbReference type="ChEBI" id="CHEBI:137732"/>
        <dbReference type="EC" id="1.14.11.80"/>
    </reaction>
</comment>
<name>A0ABR1A8P7_HUSHU</name>
<evidence type="ECO:0000256" key="4">
    <source>
        <dbReference type="ARBA" id="ARBA00022723"/>
    </source>
</evidence>
<evidence type="ECO:0000256" key="6">
    <source>
        <dbReference type="ARBA" id="ARBA00022964"/>
    </source>
</evidence>
<protein>
    <recommendedName>
        <fullName evidence="11">Methylcytosine dioxygenase TET</fullName>
        <ecNumber evidence="11">1.14.11.80</ecNumber>
    </recommendedName>
</protein>
<dbReference type="EMBL" id="JAHFZB010000002">
    <property type="protein sequence ID" value="KAK6493229.1"/>
    <property type="molecule type" value="Genomic_DNA"/>
</dbReference>
<keyword evidence="8 11" id="KW-0408">Iron</keyword>
<feature type="compositionally biased region" description="Low complexity" evidence="12">
    <location>
        <begin position="650"/>
        <end position="663"/>
    </location>
</feature>
<feature type="region of interest" description="Disordered" evidence="12">
    <location>
        <begin position="516"/>
        <end position="557"/>
    </location>
</feature>
<comment type="catalytic activity">
    <reaction evidence="10 11">
        <text>a 5-hydroxymethyl-2'-deoxycytidine in DNA + 2-oxoglutarate + O2 = a 5-formyl-2'-deoxycytidine in DNA + succinate + CO2 + H2O</text>
        <dbReference type="Rhea" id="RHEA:53828"/>
        <dbReference type="Rhea" id="RHEA-COMP:13315"/>
        <dbReference type="Rhea" id="RHEA-COMP:13656"/>
        <dbReference type="ChEBI" id="CHEBI:15377"/>
        <dbReference type="ChEBI" id="CHEBI:15379"/>
        <dbReference type="ChEBI" id="CHEBI:16526"/>
        <dbReference type="ChEBI" id="CHEBI:16810"/>
        <dbReference type="ChEBI" id="CHEBI:30031"/>
        <dbReference type="ChEBI" id="CHEBI:136731"/>
        <dbReference type="ChEBI" id="CHEBI:137731"/>
        <dbReference type="EC" id="1.14.11.80"/>
    </reaction>
</comment>
<gene>
    <name evidence="14" type="ORF">HHUSO_G2764</name>
</gene>
<accession>A0ABR1A8P7</accession>
<keyword evidence="6 11" id="KW-0223">Dioxygenase</keyword>
<evidence type="ECO:0000256" key="2">
    <source>
        <dbReference type="ARBA" id="ARBA00007502"/>
    </source>
</evidence>
<sequence>MNRRKQDGCPLGFVKKETQTVSAGVLQGGGKQKEVRSKGSLVDGPRADQIESDRASHVADKRLSSLLLAYPTNVHQTKNLNTKLQNGNQLPEALQQQINWDNNWNHFKSNLGVNQMKRQQKNSSSPAIMQDLIENTPYIQNGGIKHTFSESSLLGLHESKEVCLDLEVNGQESKVAENNVINACSKKEALGIARTQNSFPELKKPLECECDGPECPKLQKQKECNQDKKNCNYYNRDIFSLSRNKQVPISNGATVSPSSMENIHGDLLEKTLSQYYPDHVSIALQNNASQEHAVKSPVANDLPIEATHSLYTSGLAISPQTSASTHPEVPDTVSPEVHTPDIYNTQVSTDSYLNEFQGETQLPQQQQSYNQQNVPVTTEQCNGGQVPGKVQPARPRSSLQGQTNTECFSNESETPETFHKPNAGLSVQTHSGEVDRFNPFENITEKDLERIIKNEESKTGHRSQAPNLFLQPQNLQHRVSYATQQQLRDCNAAEISGILGSPISPVLPNQLPPPQLIRDPPISANDLKPQPPYQQGQKALQHLTAQQKQGSETENEMSFNGEAGEILQQTHSHPQLNWIDLNSSQPSQQGVLSQTWKNLNLLSQQHKQMQSQGETHTQNTEAVQGFQIQGFQQSKQQEQQMPQTYKPGLAQDQMQQAAEWQQQNSKTSPVVQAETHMQPNILHHGNQQYNLSQQQIQHQFQPQQEHLRGNTQDIQQMLSSEFLHKQQPHQPQSEQQQVQLVFQQHSSQDTKGVKMGPPQEPPQRPFDRQLLNRMKLEEYIRLEKQLKTSNYKSHQIQTETFATSPSKAVDPYLESTLPNTQPLQNNSVRSSYEKADGSIPQEQYTFHKMKDMQQAKYSPSPGAPKQYLQQQQILEHGQQLNHMGIPPQPQQQQLQPGQSSLNQQVMGHIHSQIYTKSESREPCAKTQPEQLPNQNHREVHKHAALRWHLLQKQEQQAYHQNLEEFKTILKSIKSEHNPQSEPSVPPQAREMGNAMMGNAIKQEFLPSNCEQKSIIATMEQQLRQYQLSPLFEKKDMIIKSPKQVKVETAGAVTILSTNIDLGGEDKRMSSDFTPTKRTTDHNLNNFLESPLKLLDTPIKNLLDTPIKTQYDFPSCHCVEQLSEKDEGPYYTHLGAAPNVAAIREIMETRFGKSGKAIRIEKVVYTGKEGKSTQGCPIAKWVIRRSGVEEKVLVLVRERAGHRCETATIVILILLWDGISTTLADSLYTELSETLRKHGALTNRRCAINEERTCACQGLDSEACGASFSFGCSWSMYYNGCKFARSKVPRKFKLLGDDPKEEERLEQNLQSLATLMAPAYKQMAPESYGNQIEHEHRAPDCRLGLKEGRPFSGVTACLDFCAHSHRDLHNMQSGSTLVCTLTREDNREIGKLPEDEQLHVLPLYKVSQTDEFGSFEAQQEKVKTGAIQVLNGFRRKVRMLAEPAKTCRQRKLEAKRASAAKPSNQDTPSKADKANQARLKQSTYDNTAQSTPVSGPHAAQGHIGAARAGVQQHSLSNHQQKNPPNHYPSSLHPSSYPTFPNPANPYPSTSQPAGSYPVSSAPGNPYSSSLRVANSFLNGSNPTNPYPGSLNRSNHYPGYQCNGNMLMDNYHHFMGSYGSNPQHMDAIRLQSSEALNKLGLSQVPSLYSQQQYGSHQGYGISYPPRYGDHNMQVNGYSNCNIRPTVHHMGPYSSFGPNHQVDPHFIEAIPRTPSSHSGLDFPAVSKGSQYPGYPNPYLVQRQNSAMFNIPPDSFHMQNKNEMNLHSSNGISRMLPSMINEPSNPSQPACGLTDGNIQGNPAQPAAAPAQNAKEVNEEVWSDSEHNFLDPEIGGVAVAPSHGSILIECAKRELHATTPLKNPNRNHPTRISLVFYQHKSMNEAKHGLAMWEAKVAEKAREKEEESEKQGSDNVPTKHNGKKVKREHSETSEHSEPPYKRFIQTLSQKSMSLTTDSMVTASPYAFTRVTGPYNRFF</sequence>
<feature type="domain" description="Methylcytosine dioxygenase TET1-3 oxygenase" evidence="13">
    <location>
        <begin position="1272"/>
        <end position="1875"/>
    </location>
</feature>
<dbReference type="InterPro" id="IPR040175">
    <property type="entry name" value="TET1/2/3"/>
</dbReference>
<keyword evidence="3" id="KW-0158">Chromosome</keyword>
<feature type="region of interest" description="Disordered" evidence="12">
    <location>
        <begin position="381"/>
        <end position="418"/>
    </location>
</feature>
<feature type="region of interest" description="Disordered" evidence="12">
    <location>
        <begin position="815"/>
        <end position="839"/>
    </location>
</feature>
<keyword evidence="15" id="KW-1185">Reference proteome</keyword>
<feature type="compositionally biased region" description="Polar residues" evidence="12">
    <location>
        <begin position="1545"/>
        <end position="1562"/>
    </location>
</feature>
<feature type="region of interest" description="Disordered" evidence="12">
    <location>
        <begin position="744"/>
        <end position="766"/>
    </location>
</feature>
<evidence type="ECO:0000256" key="9">
    <source>
        <dbReference type="ARBA" id="ARBA00047840"/>
    </source>
</evidence>
<comment type="function">
    <text evidence="11">Dioxygenase that catalyzes the conversion of the modified genomic base 5-methylcytosine (5mC) into 5-hydroxymethylcytosine (5hmC) and plays a key role in epigenetic chromatin reprogramming during embryonic development.</text>
</comment>
<dbReference type="Pfam" id="PF12851">
    <property type="entry name" value="Tet_JBP"/>
    <property type="match status" value="1"/>
</dbReference>
<evidence type="ECO:0000259" key="13">
    <source>
        <dbReference type="SMART" id="SM01333"/>
    </source>
</evidence>
<keyword evidence="4 11" id="KW-0479">Metal-binding</keyword>
<evidence type="ECO:0000256" key="3">
    <source>
        <dbReference type="ARBA" id="ARBA00022454"/>
    </source>
</evidence>
<dbReference type="SMART" id="SM01333">
    <property type="entry name" value="Tet_JBP"/>
    <property type="match status" value="1"/>
</dbReference>
<evidence type="ECO:0000256" key="1">
    <source>
        <dbReference type="ARBA" id="ARBA00004286"/>
    </source>
</evidence>
<organism evidence="14 15">
    <name type="scientific">Huso huso</name>
    <name type="common">Beluga</name>
    <name type="synonym">Acipenser huso</name>
    <dbReference type="NCBI Taxonomy" id="61971"/>
    <lineage>
        <taxon>Eukaryota</taxon>
        <taxon>Metazoa</taxon>
        <taxon>Chordata</taxon>
        <taxon>Craniata</taxon>
        <taxon>Vertebrata</taxon>
        <taxon>Euteleostomi</taxon>
        <taxon>Actinopterygii</taxon>
        <taxon>Chondrostei</taxon>
        <taxon>Acipenseriformes</taxon>
        <taxon>Acipenseridae</taxon>
        <taxon>Huso</taxon>
    </lineage>
</organism>
<keyword evidence="5 11" id="KW-0862">Zinc</keyword>
<feature type="compositionally biased region" description="Polar residues" evidence="12">
    <location>
        <begin position="397"/>
        <end position="412"/>
    </location>
</feature>
<dbReference type="EC" id="1.14.11.80" evidence="11"/>
<feature type="compositionally biased region" description="Polar residues" evidence="12">
    <location>
        <begin position="1510"/>
        <end position="1520"/>
    </location>
</feature>
<dbReference type="PANTHER" id="PTHR23358:SF3">
    <property type="entry name" value="METHYLCYTOSINE DIOXYGENASE TET2"/>
    <property type="match status" value="1"/>
</dbReference>
<feature type="compositionally biased region" description="Polar residues" evidence="12">
    <location>
        <begin position="1477"/>
        <end position="1492"/>
    </location>
</feature>
<comment type="subcellular location">
    <subcellularLocation>
        <location evidence="1">Chromosome</location>
    </subcellularLocation>
</comment>
<reference evidence="14 15" key="1">
    <citation type="submission" date="2021-05" db="EMBL/GenBank/DDBJ databases">
        <authorList>
            <person name="Zahm M."/>
            <person name="Klopp C."/>
            <person name="Cabau C."/>
            <person name="Kuhl H."/>
            <person name="Suciu R."/>
            <person name="Ciorpac M."/>
            <person name="Holostenco D."/>
            <person name="Gessner J."/>
            <person name="Wuertz S."/>
            <person name="Hohne C."/>
            <person name="Stock M."/>
            <person name="Gislard M."/>
            <person name="Lluch J."/>
            <person name="Milhes M."/>
            <person name="Lampietro C."/>
            <person name="Lopez Roques C."/>
            <person name="Donnadieu C."/>
            <person name="Du K."/>
            <person name="Schartl M."/>
            <person name="Guiguen Y."/>
        </authorList>
    </citation>
    <scope>NUCLEOTIDE SEQUENCE [LARGE SCALE GENOMIC DNA]</scope>
    <source>
        <strain evidence="14">Hh-F2</strain>
        <tissue evidence="14">Blood</tissue>
    </source>
</reference>
<keyword evidence="7 11" id="KW-0560">Oxidoreductase</keyword>
<feature type="compositionally biased region" description="Basic and acidic residues" evidence="12">
    <location>
        <begin position="1922"/>
        <end position="1934"/>
    </location>
</feature>
<feature type="region of interest" description="Disordered" evidence="12">
    <location>
        <begin position="881"/>
        <end position="901"/>
    </location>
</feature>
<comment type="similarity">
    <text evidence="2 11">Belongs to the TET family.</text>
</comment>
<evidence type="ECO:0000256" key="11">
    <source>
        <dbReference type="RuleBase" id="RU367064"/>
    </source>
</evidence>
<comment type="cofactor">
    <cofactor evidence="11">
        <name>Zn(2+)</name>
        <dbReference type="ChEBI" id="CHEBI:29105"/>
    </cofactor>
    <text evidence="11">The zinc ions have a structural role.</text>
</comment>
<comment type="catalytic activity">
    <reaction evidence="11">
        <text>a 5-methyl-2'-deoxycytidine in DNA + 2-oxoglutarate + O2 = a 5-hydroxymethyl-2'-deoxycytidine in DNA + succinate + CO2</text>
        <dbReference type="Rhea" id="RHEA:52636"/>
        <dbReference type="Rhea" id="RHEA-COMP:11370"/>
        <dbReference type="Rhea" id="RHEA-COMP:13315"/>
        <dbReference type="ChEBI" id="CHEBI:15379"/>
        <dbReference type="ChEBI" id="CHEBI:16526"/>
        <dbReference type="ChEBI" id="CHEBI:16810"/>
        <dbReference type="ChEBI" id="CHEBI:30031"/>
        <dbReference type="ChEBI" id="CHEBI:85454"/>
        <dbReference type="ChEBI" id="CHEBI:136731"/>
        <dbReference type="EC" id="1.14.11.80"/>
    </reaction>
</comment>
<evidence type="ECO:0000256" key="10">
    <source>
        <dbReference type="ARBA" id="ARBA00049431"/>
    </source>
</evidence>
<evidence type="ECO:0000256" key="8">
    <source>
        <dbReference type="ARBA" id="ARBA00023004"/>
    </source>
</evidence>
<comment type="caution">
    <text evidence="14">The sequence shown here is derived from an EMBL/GenBank/DDBJ whole genome shotgun (WGS) entry which is preliminary data.</text>
</comment>
<feature type="compositionally biased region" description="Polar residues" evidence="12">
    <location>
        <begin position="816"/>
        <end position="830"/>
    </location>
</feature>
<dbReference type="Proteomes" id="UP001369086">
    <property type="component" value="Unassembled WGS sequence"/>
</dbReference>
<feature type="region of interest" description="Disordered" evidence="12">
    <location>
        <begin position="1895"/>
        <end position="1934"/>
    </location>
</feature>
<feature type="compositionally biased region" description="Low complexity" evidence="12">
    <location>
        <begin position="631"/>
        <end position="643"/>
    </location>
</feature>
<feature type="compositionally biased region" description="Polar residues" evidence="12">
    <location>
        <begin position="533"/>
        <end position="557"/>
    </location>
</feature>
<comment type="cofactor">
    <cofactor evidence="11">
        <name>Fe(2+)</name>
        <dbReference type="ChEBI" id="CHEBI:29033"/>
    </cofactor>
    <text evidence="11">Binds 1 Fe(2+) ion per subunit.</text>
</comment>
<feature type="region of interest" description="Disordered" evidence="12">
    <location>
        <begin position="631"/>
        <end position="671"/>
    </location>
</feature>
<evidence type="ECO:0000313" key="15">
    <source>
        <dbReference type="Proteomes" id="UP001369086"/>
    </source>
</evidence>
<feature type="region of interest" description="Disordered" evidence="12">
    <location>
        <begin position="1443"/>
        <end position="1562"/>
    </location>
</feature>
<evidence type="ECO:0000256" key="5">
    <source>
        <dbReference type="ARBA" id="ARBA00022833"/>
    </source>
</evidence>
<dbReference type="InterPro" id="IPR046942">
    <property type="entry name" value="TET_oxygenase"/>
</dbReference>
<dbReference type="InterPro" id="IPR024779">
    <property type="entry name" value="2OGFeDO_JBP1/TET_oxygenase_dom"/>
</dbReference>
<feature type="compositionally biased region" description="Basic and acidic residues" evidence="12">
    <location>
        <begin position="1895"/>
        <end position="1906"/>
    </location>
</feature>
<feature type="compositionally biased region" description="Low complexity" evidence="12">
    <location>
        <begin position="1521"/>
        <end position="1536"/>
    </location>
</feature>
<proteinExistence type="inferred from homology"/>
<evidence type="ECO:0000256" key="12">
    <source>
        <dbReference type="SAM" id="MobiDB-lite"/>
    </source>
</evidence>
<evidence type="ECO:0000256" key="7">
    <source>
        <dbReference type="ARBA" id="ARBA00023002"/>
    </source>
</evidence>
<dbReference type="PANTHER" id="PTHR23358">
    <property type="entry name" value="METHYLCYTOSINE DIOXYGENASE TET"/>
    <property type="match status" value="1"/>
</dbReference>
<feature type="region of interest" description="Disordered" evidence="12">
    <location>
        <begin position="917"/>
        <end position="936"/>
    </location>
</feature>